<proteinExistence type="predicted"/>
<reference evidence="4" key="1">
    <citation type="submission" date="2017-09" db="EMBL/GenBank/DDBJ databases">
        <title>Depth-based differentiation of microbial function through sediment-hosted aquifers and enrichment of novel symbionts in the deep terrestrial subsurface.</title>
        <authorList>
            <person name="Probst A.J."/>
            <person name="Ladd B."/>
            <person name="Jarett J.K."/>
            <person name="Geller-Mcgrath D.E."/>
            <person name="Sieber C.M.K."/>
            <person name="Emerson J.B."/>
            <person name="Anantharaman K."/>
            <person name="Thomas B.C."/>
            <person name="Malmstrom R."/>
            <person name="Stieglmeier M."/>
            <person name="Klingl A."/>
            <person name="Woyke T."/>
            <person name="Ryan C.M."/>
            <person name="Banfield J.F."/>
        </authorList>
    </citation>
    <scope>NUCLEOTIDE SEQUENCE [LARGE SCALE GENOMIC DNA]</scope>
</reference>
<accession>A0A2H0TCR6</accession>
<evidence type="ECO:0000256" key="2">
    <source>
        <dbReference type="SAM" id="SignalP"/>
    </source>
</evidence>
<organism evidence="3 4">
    <name type="scientific">Candidatus Niyogibacteria bacterium CG10_big_fil_rev_8_21_14_0_10_46_36</name>
    <dbReference type="NCBI Taxonomy" id="1974726"/>
    <lineage>
        <taxon>Bacteria</taxon>
        <taxon>Candidatus Niyogiibacteriota</taxon>
    </lineage>
</organism>
<feature type="compositionally biased region" description="Acidic residues" evidence="1">
    <location>
        <begin position="98"/>
        <end position="116"/>
    </location>
</feature>
<feature type="compositionally biased region" description="Acidic residues" evidence="1">
    <location>
        <begin position="66"/>
        <end position="80"/>
    </location>
</feature>
<sequence length="313" mass="34466">MKYIIYMFVLAVAFVFSVTSAGAASDYYLKIGDIKGESTDTKGEASMEFHIQAVRVGSETEIEIENEMEEEHSEDESENDDSMKEERFEQDGMMKGDDDSDSADDATMEDEDDDDGQTLRGVYIKLGDIKGESSGSGNMNATFFSDSEIRVSGVEVRGWDPVLKESVRGAASGVPETTEELAVLAASAVSEDENLESVSLNFEKITWEYKSYGKLLGFIPVSFTKTITVSTDPETTGEVKVKFPWYRFLTRVDVSGKELGQEISSAFKGEGIAGLNPEHEPPTIETRARIFTTISNVLKARHEAAMGSIRNIK</sequence>
<evidence type="ECO:0000256" key="1">
    <source>
        <dbReference type="SAM" id="MobiDB-lite"/>
    </source>
</evidence>
<feature type="compositionally biased region" description="Basic and acidic residues" evidence="1">
    <location>
        <begin position="81"/>
        <end position="97"/>
    </location>
</feature>
<evidence type="ECO:0008006" key="5">
    <source>
        <dbReference type="Google" id="ProtNLM"/>
    </source>
</evidence>
<protein>
    <recommendedName>
        <fullName evidence="5">DUF4412 domain-containing protein</fullName>
    </recommendedName>
</protein>
<feature type="chain" id="PRO_5013722429" description="DUF4412 domain-containing protein" evidence="2">
    <location>
        <begin position="24"/>
        <end position="313"/>
    </location>
</feature>
<dbReference type="EMBL" id="PFCO01000008">
    <property type="protein sequence ID" value="PIR69346.1"/>
    <property type="molecule type" value="Genomic_DNA"/>
</dbReference>
<feature type="signal peptide" evidence="2">
    <location>
        <begin position="1"/>
        <end position="23"/>
    </location>
</feature>
<gene>
    <name evidence="3" type="ORF">COU47_03175</name>
</gene>
<dbReference type="Proteomes" id="UP000231503">
    <property type="component" value="Unassembled WGS sequence"/>
</dbReference>
<evidence type="ECO:0000313" key="3">
    <source>
        <dbReference type="EMBL" id="PIR69346.1"/>
    </source>
</evidence>
<dbReference type="AlphaFoldDB" id="A0A2H0TCR6"/>
<name>A0A2H0TCR6_9BACT</name>
<keyword evidence="2" id="KW-0732">Signal</keyword>
<evidence type="ECO:0000313" key="4">
    <source>
        <dbReference type="Proteomes" id="UP000231503"/>
    </source>
</evidence>
<comment type="caution">
    <text evidence="3">The sequence shown here is derived from an EMBL/GenBank/DDBJ whole genome shotgun (WGS) entry which is preliminary data.</text>
</comment>
<feature type="region of interest" description="Disordered" evidence="1">
    <location>
        <begin position="66"/>
        <end position="118"/>
    </location>
</feature>